<proteinExistence type="predicted"/>
<dbReference type="AlphaFoldDB" id="A0A6P7WYL3"/>
<dbReference type="PANTHER" id="PTHR35345:SF1">
    <property type="entry name" value="TELOMERE REPEATS-BINDING BOUQUET FORMATION PROTEIN 2"/>
    <property type="match status" value="1"/>
</dbReference>
<gene>
    <name evidence="3" type="primary">LOC115460611</name>
</gene>
<evidence type="ECO:0000313" key="2">
    <source>
        <dbReference type="Proteomes" id="UP000515156"/>
    </source>
</evidence>
<dbReference type="GO" id="GO:0005637">
    <property type="term" value="C:nuclear inner membrane"/>
    <property type="evidence" value="ECO:0007669"/>
    <property type="project" value="TreeGrafter"/>
</dbReference>
<dbReference type="GO" id="GO:0007129">
    <property type="term" value="P:homologous chromosome pairing at meiosis"/>
    <property type="evidence" value="ECO:0007669"/>
    <property type="project" value="TreeGrafter"/>
</dbReference>
<dbReference type="InParanoid" id="A0A6P7WYL3"/>
<dbReference type="GeneID" id="115460611"/>
<dbReference type="RefSeq" id="XP_030046236.1">
    <property type="nucleotide sequence ID" value="XM_030190376.1"/>
</dbReference>
<dbReference type="Proteomes" id="UP000515156">
    <property type="component" value="Chromosome 1"/>
</dbReference>
<keyword evidence="2" id="KW-1185">Reference proteome</keyword>
<name>A0A6P7WYL3_9AMPH</name>
<dbReference type="GO" id="GO:0070197">
    <property type="term" value="P:meiotic attachment of telomere to nuclear envelope"/>
    <property type="evidence" value="ECO:0007669"/>
    <property type="project" value="TreeGrafter"/>
</dbReference>
<dbReference type="FunCoup" id="A0A6P7WYL3">
    <property type="interactions" value="1"/>
</dbReference>
<dbReference type="Pfam" id="PF15101">
    <property type="entry name" value="TERB2"/>
    <property type="match status" value="1"/>
</dbReference>
<accession>A0A6P7WYL3</accession>
<sequence>MFQGEKAWFSQSVSRDLCEFWVTEGGVITNAPAAEYLFSNNASYPDTQRLYQSLDYVSDKATVFHSSYISATAKSKVRNAVALGHFILPPACLHKEIRRRIGRFIWEQDSDLLVKEHNKMTQDRREACREENNQPVTVDSCPSSSTEHQGSRTEGLTKLAYCPLQNYPVNNMVTGYISVESLRKFSGQLHDFTPGSAGYLVYRIQDETCAFSDMKNKLKRK</sequence>
<protein>
    <submittedName>
        <fullName evidence="3">Telomere repeats-binding bouquet formation protein 2-like isoform X1</fullName>
    </submittedName>
</protein>
<dbReference type="InterPro" id="IPR028065">
    <property type="entry name" value="TERB2"/>
</dbReference>
<feature type="region of interest" description="Disordered" evidence="1">
    <location>
        <begin position="126"/>
        <end position="152"/>
    </location>
</feature>
<dbReference type="PANTHER" id="PTHR35345">
    <property type="entry name" value="TELOMERE REPEATS-BINDING BOUQUET FORMATION PROTEIN 2"/>
    <property type="match status" value="1"/>
</dbReference>
<dbReference type="OrthoDB" id="5278943at2759"/>
<dbReference type="KEGG" id="muo:115460611"/>
<evidence type="ECO:0000256" key="1">
    <source>
        <dbReference type="SAM" id="MobiDB-lite"/>
    </source>
</evidence>
<feature type="compositionally biased region" description="Polar residues" evidence="1">
    <location>
        <begin position="133"/>
        <end position="152"/>
    </location>
</feature>
<organism evidence="2 3">
    <name type="scientific">Microcaecilia unicolor</name>
    <dbReference type="NCBI Taxonomy" id="1415580"/>
    <lineage>
        <taxon>Eukaryota</taxon>
        <taxon>Metazoa</taxon>
        <taxon>Chordata</taxon>
        <taxon>Craniata</taxon>
        <taxon>Vertebrata</taxon>
        <taxon>Euteleostomi</taxon>
        <taxon>Amphibia</taxon>
        <taxon>Gymnophiona</taxon>
        <taxon>Siphonopidae</taxon>
        <taxon>Microcaecilia</taxon>
    </lineage>
</organism>
<evidence type="ECO:0000313" key="3">
    <source>
        <dbReference type="RefSeq" id="XP_030046236.1"/>
    </source>
</evidence>
<reference evidence="3" key="1">
    <citation type="submission" date="2025-08" db="UniProtKB">
        <authorList>
            <consortium name="RefSeq"/>
        </authorList>
    </citation>
    <scope>IDENTIFICATION</scope>
</reference>